<dbReference type="AlphaFoldDB" id="H5TSM6"/>
<sequence length="371" mass="41615">MSPQNANHKRRVRAYAADHALTYQQALHAMDAPPQTGHDGDGYDIGRCVTVTGPRFDRTYVPDVPMIWNPFSSNTSPCILMDHFAHSSWSAIAHVLATHPDQPAKRFLAVTGPICDGYPLLEQDETRWLAEQEFTEFHLGNEEIGYSQLRDATDAINAFAASADTVGVVLLSLSHPYPQVTNESNQEEFEKYWKGTASEKLWKPRPTTDGPYWCRAGEVVPLSPDEQSAYADYLAAIERLLRQSRSHRNAVFVCSDDNNDVIADVVDIFGVDPFGLRISTQLRLEYSNPPLLDGSRGYEDDLAKIMPMPTRALSASHAFGYWSAANPKQHRTVLAHLPGWDEAQMLLLKDPPEVPAYWNRTYESMCEFVGM</sequence>
<accession>H5TSM6</accession>
<dbReference type="Proteomes" id="UP000005038">
    <property type="component" value="Unassembled WGS sequence"/>
</dbReference>
<organism evidence="1 2">
    <name type="scientific">Gordonia otitidis (strain DSM 44809 / CCUG 52243 / JCM 12355 / NBRC 100426 / IFM 10032)</name>
    <dbReference type="NCBI Taxonomy" id="1108044"/>
    <lineage>
        <taxon>Bacteria</taxon>
        <taxon>Bacillati</taxon>
        <taxon>Actinomycetota</taxon>
        <taxon>Actinomycetes</taxon>
        <taxon>Mycobacteriales</taxon>
        <taxon>Gordoniaceae</taxon>
        <taxon>Gordonia</taxon>
    </lineage>
</organism>
<name>H5TSM6_GORO1</name>
<evidence type="ECO:0000313" key="2">
    <source>
        <dbReference type="Proteomes" id="UP000005038"/>
    </source>
</evidence>
<dbReference type="EMBL" id="BAFB01000221">
    <property type="protein sequence ID" value="GAB36484.1"/>
    <property type="molecule type" value="Genomic_DNA"/>
</dbReference>
<evidence type="ECO:0000313" key="1">
    <source>
        <dbReference type="EMBL" id="GAB36484.1"/>
    </source>
</evidence>
<proteinExistence type="predicted"/>
<reference evidence="1" key="1">
    <citation type="submission" date="2012-02" db="EMBL/GenBank/DDBJ databases">
        <title>Whole genome shotgun sequence of Gordonia otitidis NBRC 100426.</title>
        <authorList>
            <person name="Yoshida I."/>
            <person name="Hosoyama A."/>
            <person name="Tsuchikane K."/>
            <person name="Katsumata H."/>
            <person name="Yamazaki S."/>
            <person name="Fujita N."/>
        </authorList>
    </citation>
    <scope>NUCLEOTIDE SEQUENCE [LARGE SCALE GENOMIC DNA]</scope>
    <source>
        <strain evidence="1">NBRC 100426</strain>
    </source>
</reference>
<dbReference type="RefSeq" id="WP_007240665.1">
    <property type="nucleotide sequence ID" value="NZ_BAFB01000221.1"/>
</dbReference>
<comment type="caution">
    <text evidence="1">The sequence shown here is derived from an EMBL/GenBank/DDBJ whole genome shotgun (WGS) entry which is preliminary data.</text>
</comment>
<protein>
    <submittedName>
        <fullName evidence="1">Uncharacterized protein</fullName>
    </submittedName>
</protein>
<keyword evidence="2" id="KW-1185">Reference proteome</keyword>
<gene>
    <name evidence="1" type="ORF">GOOTI_221_00270</name>
</gene>